<proteinExistence type="predicted"/>
<evidence type="ECO:0000313" key="1">
    <source>
        <dbReference type="EMBL" id="KAJ3542082.1"/>
    </source>
</evidence>
<organism evidence="1 2">
    <name type="scientific">Fusarium decemcellulare</name>
    <dbReference type="NCBI Taxonomy" id="57161"/>
    <lineage>
        <taxon>Eukaryota</taxon>
        <taxon>Fungi</taxon>
        <taxon>Dikarya</taxon>
        <taxon>Ascomycota</taxon>
        <taxon>Pezizomycotina</taxon>
        <taxon>Sordariomycetes</taxon>
        <taxon>Hypocreomycetidae</taxon>
        <taxon>Hypocreales</taxon>
        <taxon>Nectriaceae</taxon>
        <taxon>Fusarium</taxon>
        <taxon>Fusarium decemcellulare species complex</taxon>
    </lineage>
</organism>
<reference evidence="1" key="1">
    <citation type="submission" date="2022-08" db="EMBL/GenBank/DDBJ databases">
        <title>Genome Sequence of Fusarium decemcellulare.</title>
        <authorList>
            <person name="Buettner E."/>
        </authorList>
    </citation>
    <scope>NUCLEOTIDE SEQUENCE</scope>
    <source>
        <strain evidence="1">Babe19</strain>
    </source>
</reference>
<name>A0ACC1SL54_9HYPO</name>
<comment type="caution">
    <text evidence="1">The sequence shown here is derived from an EMBL/GenBank/DDBJ whole genome shotgun (WGS) entry which is preliminary data.</text>
</comment>
<dbReference type="Proteomes" id="UP001148629">
    <property type="component" value="Unassembled WGS sequence"/>
</dbReference>
<evidence type="ECO:0000313" key="2">
    <source>
        <dbReference type="Proteomes" id="UP001148629"/>
    </source>
</evidence>
<keyword evidence="2" id="KW-1185">Reference proteome</keyword>
<protein>
    <submittedName>
        <fullName evidence="1">Uncharacterized protein</fullName>
    </submittedName>
</protein>
<gene>
    <name evidence="1" type="ORF">NM208_g4286</name>
</gene>
<accession>A0ACC1SL54</accession>
<sequence>MVLFPRFAALGLLLLRVLIRPPSRPGRAAASEARIRQPCFPTQKILLLMQNDGMFSRATTCSYTKLAQRLPGSRIWPSQPEPGCFILQLGAACRWLASWLELCTMGIHFFGAAADETSAIPMAKRTMAVMTTASGFETGPFSHDIEGSSQP</sequence>
<dbReference type="EMBL" id="JANRMS010000315">
    <property type="protein sequence ID" value="KAJ3542082.1"/>
    <property type="molecule type" value="Genomic_DNA"/>
</dbReference>